<dbReference type="Proteomes" id="UP000277212">
    <property type="component" value="Unassembled WGS sequence"/>
</dbReference>
<comment type="caution">
    <text evidence="2">The sequence shown here is derived from an EMBL/GenBank/DDBJ whole genome shotgun (WGS) entry which is preliminary data.</text>
</comment>
<organism evidence="2 3">
    <name type="scientific">Fusarium kuroshium</name>
    <dbReference type="NCBI Taxonomy" id="2010991"/>
    <lineage>
        <taxon>Eukaryota</taxon>
        <taxon>Fungi</taxon>
        <taxon>Dikarya</taxon>
        <taxon>Ascomycota</taxon>
        <taxon>Pezizomycotina</taxon>
        <taxon>Sordariomycetes</taxon>
        <taxon>Hypocreomycetidae</taxon>
        <taxon>Hypocreales</taxon>
        <taxon>Nectriaceae</taxon>
        <taxon>Fusarium</taxon>
        <taxon>Fusarium solani species complex</taxon>
    </lineage>
</organism>
<dbReference type="AlphaFoldDB" id="A0A3M2RIB9"/>
<feature type="region of interest" description="Disordered" evidence="1">
    <location>
        <begin position="1"/>
        <end position="31"/>
    </location>
</feature>
<evidence type="ECO:0000256" key="1">
    <source>
        <dbReference type="SAM" id="MobiDB-lite"/>
    </source>
</evidence>
<accession>A0A3M2RIB9</accession>
<gene>
    <name evidence="2" type="ORF">CDV36_014252</name>
</gene>
<proteinExistence type="predicted"/>
<dbReference type="EMBL" id="NKUJ01000440">
    <property type="protein sequence ID" value="RMJ05073.1"/>
    <property type="molecule type" value="Genomic_DNA"/>
</dbReference>
<evidence type="ECO:0000313" key="2">
    <source>
        <dbReference type="EMBL" id="RMJ05073.1"/>
    </source>
</evidence>
<name>A0A3M2RIB9_9HYPO</name>
<keyword evidence="3" id="KW-1185">Reference proteome</keyword>
<sequence>MDHQLPNSLAPDGPTDQTPCQGPDAGGCTDKELDQLDEHNERLSSISLQAREKVTRWMRDRIGYGRFFD</sequence>
<evidence type="ECO:0000313" key="3">
    <source>
        <dbReference type="Proteomes" id="UP000277212"/>
    </source>
</evidence>
<protein>
    <submittedName>
        <fullName evidence="2">Uncharacterized protein</fullName>
    </submittedName>
</protein>
<reference evidence="2 3" key="1">
    <citation type="submission" date="2017-06" db="EMBL/GenBank/DDBJ databases">
        <title>Comparative genomic analysis of Ambrosia Fusariam Clade fungi.</title>
        <authorList>
            <person name="Stajich J.E."/>
            <person name="Carrillo J."/>
            <person name="Kijimoto T."/>
            <person name="Eskalen A."/>
            <person name="O'Donnell K."/>
            <person name="Kasson M."/>
        </authorList>
    </citation>
    <scope>NUCLEOTIDE SEQUENCE [LARGE SCALE GENOMIC DNA]</scope>
    <source>
        <strain evidence="2">UCR3666</strain>
    </source>
</reference>